<evidence type="ECO:0000313" key="2">
    <source>
        <dbReference type="Proteomes" id="UP001054945"/>
    </source>
</evidence>
<gene>
    <name evidence="1" type="ORF">CEXT_633781</name>
</gene>
<reference evidence="1 2" key="1">
    <citation type="submission" date="2021-06" db="EMBL/GenBank/DDBJ databases">
        <title>Caerostris extrusa draft genome.</title>
        <authorList>
            <person name="Kono N."/>
            <person name="Arakawa K."/>
        </authorList>
    </citation>
    <scope>NUCLEOTIDE SEQUENCE [LARGE SCALE GENOMIC DNA]</scope>
</reference>
<comment type="caution">
    <text evidence="1">The sequence shown here is derived from an EMBL/GenBank/DDBJ whole genome shotgun (WGS) entry which is preliminary data.</text>
</comment>
<dbReference type="AlphaFoldDB" id="A0AAV4UNT8"/>
<sequence>MQAVAVTATEIRISYLLTPLLKKYEEKKKKKNNEKVLLELQKRRYVSFQKSRRLLCRWAYDTKEKTSWFFCVYLWLLERFWRIPFLELIEPKDVK</sequence>
<accession>A0AAV4UNT8</accession>
<dbReference type="EMBL" id="BPLR01013201">
    <property type="protein sequence ID" value="GIY59399.1"/>
    <property type="molecule type" value="Genomic_DNA"/>
</dbReference>
<evidence type="ECO:0008006" key="3">
    <source>
        <dbReference type="Google" id="ProtNLM"/>
    </source>
</evidence>
<dbReference type="Proteomes" id="UP001054945">
    <property type="component" value="Unassembled WGS sequence"/>
</dbReference>
<evidence type="ECO:0000313" key="1">
    <source>
        <dbReference type="EMBL" id="GIY59399.1"/>
    </source>
</evidence>
<organism evidence="1 2">
    <name type="scientific">Caerostris extrusa</name>
    <name type="common">Bark spider</name>
    <name type="synonym">Caerostris bankana</name>
    <dbReference type="NCBI Taxonomy" id="172846"/>
    <lineage>
        <taxon>Eukaryota</taxon>
        <taxon>Metazoa</taxon>
        <taxon>Ecdysozoa</taxon>
        <taxon>Arthropoda</taxon>
        <taxon>Chelicerata</taxon>
        <taxon>Arachnida</taxon>
        <taxon>Araneae</taxon>
        <taxon>Araneomorphae</taxon>
        <taxon>Entelegynae</taxon>
        <taxon>Araneoidea</taxon>
        <taxon>Araneidae</taxon>
        <taxon>Caerostris</taxon>
    </lineage>
</organism>
<keyword evidence="2" id="KW-1185">Reference proteome</keyword>
<protein>
    <recommendedName>
        <fullName evidence="3">Ribosomal protein S14</fullName>
    </recommendedName>
</protein>
<proteinExistence type="predicted"/>
<name>A0AAV4UNT8_CAEEX</name>